<feature type="transmembrane region" description="Helical" evidence="1">
    <location>
        <begin position="63"/>
        <end position="86"/>
    </location>
</feature>
<sequence length="116" mass="13677">MEVWVAVWALLESLWVPTTSSPSFISKFFSFFSFVCSKRKQIFACFLRFFLFIRFFLRSTIRFPYSLFCFSLSILIHTSSACSIVLSFHLWLSSRYGHVCTPFYTFYPSWSVVVPV</sequence>
<feature type="transmembrane region" description="Helical" evidence="1">
    <location>
        <begin position="41"/>
        <end position="57"/>
    </location>
</feature>
<proteinExistence type="predicted"/>
<organism evidence="3 4">
    <name type="scientific">Crepidotus variabilis</name>
    <dbReference type="NCBI Taxonomy" id="179855"/>
    <lineage>
        <taxon>Eukaryota</taxon>
        <taxon>Fungi</taxon>
        <taxon>Dikarya</taxon>
        <taxon>Basidiomycota</taxon>
        <taxon>Agaricomycotina</taxon>
        <taxon>Agaricomycetes</taxon>
        <taxon>Agaricomycetidae</taxon>
        <taxon>Agaricales</taxon>
        <taxon>Agaricineae</taxon>
        <taxon>Crepidotaceae</taxon>
        <taxon>Crepidotus</taxon>
    </lineage>
</organism>
<dbReference type="EMBL" id="MU157849">
    <property type="protein sequence ID" value="KAF9528902.1"/>
    <property type="molecule type" value="Genomic_DNA"/>
</dbReference>
<protein>
    <recommendedName>
        <fullName evidence="5">Secreted protein</fullName>
    </recommendedName>
</protein>
<feature type="signal peptide" evidence="2">
    <location>
        <begin position="1"/>
        <end position="20"/>
    </location>
</feature>
<evidence type="ECO:0000313" key="4">
    <source>
        <dbReference type="Proteomes" id="UP000807306"/>
    </source>
</evidence>
<keyword evidence="2" id="KW-0732">Signal</keyword>
<keyword evidence="4" id="KW-1185">Reference proteome</keyword>
<evidence type="ECO:0000313" key="3">
    <source>
        <dbReference type="EMBL" id="KAF9528902.1"/>
    </source>
</evidence>
<name>A0A9P6JPV0_9AGAR</name>
<keyword evidence="1" id="KW-1133">Transmembrane helix</keyword>
<keyword evidence="1" id="KW-0812">Transmembrane</keyword>
<evidence type="ECO:0008006" key="5">
    <source>
        <dbReference type="Google" id="ProtNLM"/>
    </source>
</evidence>
<dbReference type="Proteomes" id="UP000807306">
    <property type="component" value="Unassembled WGS sequence"/>
</dbReference>
<dbReference type="AlphaFoldDB" id="A0A9P6JPV0"/>
<feature type="chain" id="PRO_5040287091" description="Secreted protein" evidence="2">
    <location>
        <begin position="21"/>
        <end position="116"/>
    </location>
</feature>
<evidence type="ECO:0000256" key="1">
    <source>
        <dbReference type="SAM" id="Phobius"/>
    </source>
</evidence>
<reference evidence="3" key="1">
    <citation type="submission" date="2020-11" db="EMBL/GenBank/DDBJ databases">
        <authorList>
            <consortium name="DOE Joint Genome Institute"/>
            <person name="Ahrendt S."/>
            <person name="Riley R."/>
            <person name="Andreopoulos W."/>
            <person name="Labutti K."/>
            <person name="Pangilinan J."/>
            <person name="Ruiz-Duenas F.J."/>
            <person name="Barrasa J.M."/>
            <person name="Sanchez-Garcia M."/>
            <person name="Camarero S."/>
            <person name="Miyauchi S."/>
            <person name="Serrano A."/>
            <person name="Linde D."/>
            <person name="Babiker R."/>
            <person name="Drula E."/>
            <person name="Ayuso-Fernandez I."/>
            <person name="Pacheco R."/>
            <person name="Padilla G."/>
            <person name="Ferreira P."/>
            <person name="Barriuso J."/>
            <person name="Kellner H."/>
            <person name="Castanera R."/>
            <person name="Alfaro M."/>
            <person name="Ramirez L."/>
            <person name="Pisabarro A.G."/>
            <person name="Kuo A."/>
            <person name="Tritt A."/>
            <person name="Lipzen A."/>
            <person name="He G."/>
            <person name="Yan M."/>
            <person name="Ng V."/>
            <person name="Cullen D."/>
            <person name="Martin F."/>
            <person name="Rosso M.-N."/>
            <person name="Henrissat B."/>
            <person name="Hibbett D."/>
            <person name="Martinez A.T."/>
            <person name="Grigoriev I.V."/>
        </authorList>
    </citation>
    <scope>NUCLEOTIDE SEQUENCE</scope>
    <source>
        <strain evidence="3">CBS 506.95</strain>
    </source>
</reference>
<keyword evidence="1" id="KW-0472">Membrane</keyword>
<comment type="caution">
    <text evidence="3">The sequence shown here is derived from an EMBL/GenBank/DDBJ whole genome shotgun (WGS) entry which is preliminary data.</text>
</comment>
<gene>
    <name evidence="3" type="ORF">CPB83DRAFT_853402</name>
</gene>
<accession>A0A9P6JPV0</accession>
<evidence type="ECO:0000256" key="2">
    <source>
        <dbReference type="SAM" id="SignalP"/>
    </source>
</evidence>
<feature type="transmembrane region" description="Helical" evidence="1">
    <location>
        <begin position="6"/>
        <end position="29"/>
    </location>
</feature>